<feature type="compositionally biased region" description="Pro residues" evidence="6">
    <location>
        <begin position="154"/>
        <end position="168"/>
    </location>
</feature>
<dbReference type="Pfam" id="PF01339">
    <property type="entry name" value="CheB_methylest"/>
    <property type="match status" value="1"/>
</dbReference>
<evidence type="ECO:0000259" key="7">
    <source>
        <dbReference type="PROSITE" id="PS50110"/>
    </source>
</evidence>
<dbReference type="GO" id="GO:0008984">
    <property type="term" value="F:protein-glutamate methylesterase activity"/>
    <property type="evidence" value="ECO:0007669"/>
    <property type="project" value="UniProtKB-UniRule"/>
</dbReference>
<evidence type="ECO:0000259" key="8">
    <source>
        <dbReference type="PROSITE" id="PS50122"/>
    </source>
</evidence>
<dbReference type="PANTHER" id="PTHR42872">
    <property type="entry name" value="PROTEIN-GLUTAMATE METHYLESTERASE/PROTEIN-GLUTAMINE GLUTAMINASE"/>
    <property type="match status" value="1"/>
</dbReference>
<dbReference type="CDD" id="cd17541">
    <property type="entry name" value="REC_CheB-like"/>
    <property type="match status" value="1"/>
</dbReference>
<dbReference type="KEGG" id="msea:METESE_21900"/>
<dbReference type="SMART" id="SM00448">
    <property type="entry name" value="REC"/>
    <property type="match status" value="1"/>
</dbReference>
<feature type="active site" evidence="3 4">
    <location>
        <position position="214"/>
    </location>
</feature>
<comment type="catalytic activity">
    <reaction evidence="3">
        <text>L-glutaminyl-[protein] + H2O = L-glutamyl-[protein] + NH4(+)</text>
        <dbReference type="Rhea" id="RHEA:16441"/>
        <dbReference type="Rhea" id="RHEA-COMP:10207"/>
        <dbReference type="Rhea" id="RHEA-COMP:10208"/>
        <dbReference type="ChEBI" id="CHEBI:15377"/>
        <dbReference type="ChEBI" id="CHEBI:28938"/>
        <dbReference type="ChEBI" id="CHEBI:29973"/>
        <dbReference type="ChEBI" id="CHEBI:30011"/>
        <dbReference type="EC" id="3.5.1.44"/>
    </reaction>
</comment>
<gene>
    <name evidence="9" type="primary">cheB_1</name>
    <name evidence="3" type="synonym">cheB</name>
    <name evidence="9" type="ORF">METESE_21900</name>
</gene>
<dbReference type="AlphaFoldDB" id="A0AA48GTD1"/>
<feature type="modified residue" description="4-aspartylphosphate" evidence="3 5">
    <location>
        <position position="57"/>
    </location>
</feature>
<comment type="function">
    <text evidence="3">Involved in chemotaxis. Part of a chemotaxis signal transduction system that modulates chemotaxis in response to various stimuli. Catalyzes the demethylation of specific methylglutamate residues introduced into the chemoreceptors (methyl-accepting chemotaxis proteins or MCP) by CheR. Also mediates the irreversible deamidation of specific glutamine residues to glutamic acid.</text>
</comment>
<evidence type="ECO:0000313" key="9">
    <source>
        <dbReference type="EMBL" id="BDU77232.1"/>
    </source>
</evidence>
<dbReference type="EC" id="3.1.1.61" evidence="3"/>
<feature type="region of interest" description="Disordered" evidence="6">
    <location>
        <begin position="141"/>
        <end position="176"/>
    </location>
</feature>
<dbReference type="InterPro" id="IPR011006">
    <property type="entry name" value="CheY-like_superfamily"/>
</dbReference>
<evidence type="ECO:0000256" key="5">
    <source>
        <dbReference type="PROSITE-ProRule" id="PRU00169"/>
    </source>
</evidence>
<dbReference type="PIRSF" id="PIRSF000876">
    <property type="entry name" value="RR_chemtxs_CheB"/>
    <property type="match status" value="1"/>
</dbReference>
<dbReference type="InterPro" id="IPR008248">
    <property type="entry name" value="CheB-like"/>
</dbReference>
<dbReference type="GO" id="GO:0005737">
    <property type="term" value="C:cytoplasm"/>
    <property type="evidence" value="ECO:0007669"/>
    <property type="project" value="UniProtKB-SubCell"/>
</dbReference>
<feature type="domain" description="Response regulatory" evidence="7">
    <location>
        <begin position="6"/>
        <end position="124"/>
    </location>
</feature>
<dbReference type="RefSeq" id="WP_316410166.1">
    <property type="nucleotide sequence ID" value="NZ_AP027081.1"/>
</dbReference>
<dbReference type="GO" id="GO:0000156">
    <property type="term" value="F:phosphorelay response regulator activity"/>
    <property type="evidence" value="ECO:0007669"/>
    <property type="project" value="InterPro"/>
</dbReference>
<dbReference type="PANTHER" id="PTHR42872:SF3">
    <property type="entry name" value="PROTEIN-GLUTAMATE METHYLESTERASE_PROTEIN-GLUTAMINE GLUTAMINASE 1"/>
    <property type="match status" value="1"/>
</dbReference>
<keyword evidence="10" id="KW-1185">Reference proteome</keyword>
<dbReference type="InterPro" id="IPR035909">
    <property type="entry name" value="CheB_C"/>
</dbReference>
<comment type="domain">
    <text evidence="3">Contains a C-terminal catalytic domain, and an N-terminal region which modulates catalytic activity.</text>
</comment>
<evidence type="ECO:0000256" key="3">
    <source>
        <dbReference type="HAMAP-Rule" id="MF_00099"/>
    </source>
</evidence>
<dbReference type="PROSITE" id="PS50122">
    <property type="entry name" value="CHEB"/>
    <property type="match status" value="1"/>
</dbReference>
<dbReference type="InterPro" id="IPR001789">
    <property type="entry name" value="Sig_transdc_resp-reg_receiver"/>
</dbReference>
<dbReference type="CDD" id="cd16432">
    <property type="entry name" value="CheB_Rec"/>
    <property type="match status" value="1"/>
</dbReference>
<dbReference type="GO" id="GO:0050568">
    <property type="term" value="F:protein-glutamine glutaminase activity"/>
    <property type="evidence" value="ECO:0007669"/>
    <property type="project" value="UniProtKB-UniRule"/>
</dbReference>
<dbReference type="SUPFAM" id="SSF52738">
    <property type="entry name" value="Methylesterase CheB, C-terminal domain"/>
    <property type="match status" value="1"/>
</dbReference>
<dbReference type="InterPro" id="IPR000673">
    <property type="entry name" value="Sig_transdc_resp-reg_Me-estase"/>
</dbReference>
<keyword evidence="1 3" id="KW-0378">Hydrolase</keyword>
<dbReference type="Proteomes" id="UP001228113">
    <property type="component" value="Chromosome"/>
</dbReference>
<dbReference type="Gene3D" id="3.40.50.180">
    <property type="entry name" value="Methylesterase CheB, C-terminal domain"/>
    <property type="match status" value="1"/>
</dbReference>
<evidence type="ECO:0000256" key="6">
    <source>
        <dbReference type="SAM" id="MobiDB-lite"/>
    </source>
</evidence>
<accession>A0AA48GTD1</accession>
<comment type="subcellular location">
    <subcellularLocation>
        <location evidence="3">Cytoplasm</location>
    </subcellularLocation>
</comment>
<dbReference type="EC" id="3.5.1.44" evidence="3"/>
<dbReference type="HAMAP" id="MF_00099">
    <property type="entry name" value="CheB_chemtxs"/>
    <property type="match status" value="1"/>
</dbReference>
<keyword evidence="3 4" id="KW-0145">Chemotaxis</keyword>
<feature type="active site" evidence="3 4">
    <location>
        <position position="313"/>
    </location>
</feature>
<name>A0AA48GTD1_9BACT</name>
<comment type="PTM">
    <text evidence="3">Phosphorylated by CheA. Phosphorylation of the N-terminal regulatory domain activates the methylesterase activity.</text>
</comment>
<dbReference type="Pfam" id="PF00072">
    <property type="entry name" value="Response_reg"/>
    <property type="match status" value="1"/>
</dbReference>
<dbReference type="NCBIfam" id="NF001965">
    <property type="entry name" value="PRK00742.1"/>
    <property type="match status" value="1"/>
</dbReference>
<protein>
    <recommendedName>
        <fullName evidence="3">Protein-glutamate methylesterase/protein-glutamine glutaminase</fullName>
        <ecNumber evidence="3">3.1.1.61</ecNumber>
        <ecNumber evidence="3">3.5.1.44</ecNumber>
    </recommendedName>
</protein>
<keyword evidence="3 5" id="KW-0597">Phosphoprotein</keyword>
<evidence type="ECO:0000256" key="4">
    <source>
        <dbReference type="PROSITE-ProRule" id="PRU00050"/>
    </source>
</evidence>
<evidence type="ECO:0000256" key="2">
    <source>
        <dbReference type="ARBA" id="ARBA00048267"/>
    </source>
</evidence>
<feature type="domain" description="CheB-type methylesterase" evidence="8">
    <location>
        <begin position="174"/>
        <end position="371"/>
    </location>
</feature>
<dbReference type="EMBL" id="AP027081">
    <property type="protein sequence ID" value="BDU77232.1"/>
    <property type="molecule type" value="Genomic_DNA"/>
</dbReference>
<comment type="catalytic activity">
    <reaction evidence="2 3">
        <text>[protein]-L-glutamate 5-O-methyl ester + H2O = L-glutamyl-[protein] + methanol + H(+)</text>
        <dbReference type="Rhea" id="RHEA:23236"/>
        <dbReference type="Rhea" id="RHEA-COMP:10208"/>
        <dbReference type="Rhea" id="RHEA-COMP:10311"/>
        <dbReference type="ChEBI" id="CHEBI:15377"/>
        <dbReference type="ChEBI" id="CHEBI:15378"/>
        <dbReference type="ChEBI" id="CHEBI:17790"/>
        <dbReference type="ChEBI" id="CHEBI:29973"/>
        <dbReference type="ChEBI" id="CHEBI:82795"/>
        <dbReference type="EC" id="3.1.1.61"/>
    </reaction>
</comment>
<dbReference type="GO" id="GO:0006935">
    <property type="term" value="P:chemotaxis"/>
    <property type="evidence" value="ECO:0007669"/>
    <property type="project" value="UniProtKB-UniRule"/>
</dbReference>
<keyword evidence="3" id="KW-0963">Cytoplasm</keyword>
<dbReference type="SUPFAM" id="SSF52172">
    <property type="entry name" value="CheY-like"/>
    <property type="match status" value="1"/>
</dbReference>
<organism evidence="9 10">
    <name type="scientific">Mesoterricola sediminis</name>
    <dbReference type="NCBI Taxonomy" id="2927980"/>
    <lineage>
        <taxon>Bacteria</taxon>
        <taxon>Pseudomonadati</taxon>
        <taxon>Acidobacteriota</taxon>
        <taxon>Holophagae</taxon>
        <taxon>Holophagales</taxon>
        <taxon>Holophagaceae</taxon>
        <taxon>Mesoterricola</taxon>
    </lineage>
</organism>
<evidence type="ECO:0000256" key="1">
    <source>
        <dbReference type="ARBA" id="ARBA00022801"/>
    </source>
</evidence>
<evidence type="ECO:0000313" key="10">
    <source>
        <dbReference type="Proteomes" id="UP001228113"/>
    </source>
</evidence>
<proteinExistence type="inferred from homology"/>
<dbReference type="PROSITE" id="PS50110">
    <property type="entry name" value="RESPONSE_REGULATORY"/>
    <property type="match status" value="1"/>
</dbReference>
<dbReference type="Gene3D" id="3.40.50.2300">
    <property type="match status" value="1"/>
</dbReference>
<feature type="active site" evidence="3 4">
    <location>
        <position position="187"/>
    </location>
</feature>
<sequence length="374" mass="39702">MIPKLRILIVDDTAVYRRILTEVVESVQPDAEVSACPSGRLALARLDQAPSDLVLLDAVMPDLSGLETLRLLRARHPDTSVIMISGTTSAAASSTLDALALGALEFVRKPEGADAEASRAELRDVLRPLLRHVQTRLNLRSPVTLPPIRRDPEPAPAAAPSAPAPPQPSRRQGPRPSRFDVVAIGVSTGGPNALAEVIPNLPADLGVPVLVVQHMPPFFTASLAEHLDKTSRLRVAEAVEGEPVLPNRVYIAPGGRHMTIRRMGGPEGPPIIGLNDNPPENSCRPSVDVLFRSVAAHFGGTILGVVMTGMGSDGCEGVRAMKRQGCHVLTQTEDTCVVYGMPMAVDEAGLSDEQVPLPRLAPRIAYLVGSGRSA</sequence>
<comment type="similarity">
    <text evidence="3">Belongs to the CheB family.</text>
</comment>
<reference evidence="9" key="1">
    <citation type="journal article" date="2023" name="Int. J. Syst. Evol. Microbiol.">
        <title>Mesoterricola silvestris gen. nov., sp. nov., Mesoterricola sediminis sp. nov., Geothrix oryzae sp. nov., Geothrix edaphica sp. nov., Geothrix rubra sp. nov., and Geothrix limicola sp. nov., six novel members of Acidobacteriota isolated from soils.</title>
        <authorList>
            <person name="Itoh H."/>
            <person name="Sugisawa Y."/>
            <person name="Mise K."/>
            <person name="Xu Z."/>
            <person name="Kuniyasu M."/>
            <person name="Ushijima N."/>
            <person name="Kawano K."/>
            <person name="Kobayashi E."/>
            <person name="Shiratori Y."/>
            <person name="Masuda Y."/>
            <person name="Senoo K."/>
        </authorList>
    </citation>
    <scope>NUCLEOTIDE SEQUENCE</scope>
    <source>
        <strain evidence="9">W786</strain>
    </source>
</reference>